<evidence type="ECO:0000256" key="2">
    <source>
        <dbReference type="ARBA" id="ARBA00022857"/>
    </source>
</evidence>
<dbReference type="CDD" id="cd05259">
    <property type="entry name" value="PCBER_SDR_a"/>
    <property type="match status" value="1"/>
</dbReference>
<dbReference type="Proteomes" id="UP001174694">
    <property type="component" value="Unassembled WGS sequence"/>
</dbReference>
<reference evidence="5" key="1">
    <citation type="submission" date="2022-07" db="EMBL/GenBank/DDBJ databases">
        <title>Fungi with potential for degradation of polypropylene.</title>
        <authorList>
            <person name="Gostincar C."/>
        </authorList>
    </citation>
    <scope>NUCLEOTIDE SEQUENCE</scope>
    <source>
        <strain evidence="5">EXF-13308</strain>
    </source>
</reference>
<dbReference type="SUPFAM" id="SSF51735">
    <property type="entry name" value="NAD(P)-binding Rossmann-fold domains"/>
    <property type="match status" value="1"/>
</dbReference>
<dbReference type="PANTHER" id="PTHR47706">
    <property type="entry name" value="NMRA-LIKE FAMILY PROTEIN"/>
    <property type="match status" value="1"/>
</dbReference>
<dbReference type="InterPro" id="IPR036291">
    <property type="entry name" value="NAD(P)-bd_dom_sf"/>
</dbReference>
<dbReference type="Pfam" id="PF13460">
    <property type="entry name" value="NAD_binding_10"/>
    <property type="match status" value="1"/>
</dbReference>
<proteinExistence type="inferred from homology"/>
<feature type="domain" description="NAD(P)-binding" evidence="4">
    <location>
        <begin position="24"/>
        <end position="139"/>
    </location>
</feature>
<gene>
    <name evidence="5" type="ORF">NKR23_g6123</name>
</gene>
<evidence type="ECO:0000259" key="4">
    <source>
        <dbReference type="Pfam" id="PF13460"/>
    </source>
</evidence>
<evidence type="ECO:0000313" key="6">
    <source>
        <dbReference type="Proteomes" id="UP001174694"/>
    </source>
</evidence>
<dbReference type="PANTHER" id="PTHR47706:SF7">
    <property type="entry name" value="CIPA-LIKE, PUTATIVE (AFU_ORTHOLOGUE AFUA_1G01630)-RELATED"/>
    <property type="match status" value="1"/>
</dbReference>
<comment type="similarity">
    <text evidence="1">Belongs to the NmrA-type oxidoreductase family. Isoflavone reductase subfamily.</text>
</comment>
<evidence type="ECO:0000313" key="5">
    <source>
        <dbReference type="EMBL" id="KAJ9144190.1"/>
    </source>
</evidence>
<dbReference type="InterPro" id="IPR045312">
    <property type="entry name" value="PCBER-like"/>
</dbReference>
<name>A0AA38VIA8_9PEZI</name>
<accession>A0AA38VIA8</accession>
<dbReference type="EMBL" id="JANBVO010000017">
    <property type="protein sequence ID" value="KAJ9144190.1"/>
    <property type="molecule type" value="Genomic_DNA"/>
</dbReference>
<dbReference type="InterPro" id="IPR016040">
    <property type="entry name" value="NAD(P)-bd_dom"/>
</dbReference>
<evidence type="ECO:0000256" key="1">
    <source>
        <dbReference type="ARBA" id="ARBA00005725"/>
    </source>
</evidence>
<comment type="caution">
    <text evidence="5">The sequence shown here is derived from an EMBL/GenBank/DDBJ whole genome shotgun (WGS) entry which is preliminary data.</text>
</comment>
<dbReference type="Gene3D" id="3.40.50.720">
    <property type="entry name" value="NAD(P)-binding Rossmann-like Domain"/>
    <property type="match status" value="1"/>
</dbReference>
<dbReference type="AlphaFoldDB" id="A0AA38VIA8"/>
<keyword evidence="3" id="KW-0560">Oxidoreductase</keyword>
<protein>
    <submittedName>
        <fullName evidence="5">NAD(P)-binding protein</fullName>
    </submittedName>
</protein>
<keyword evidence="6" id="KW-1185">Reference proteome</keyword>
<keyword evidence="2" id="KW-0521">NADP</keyword>
<dbReference type="GO" id="GO:0016491">
    <property type="term" value="F:oxidoreductase activity"/>
    <property type="evidence" value="ECO:0007669"/>
    <property type="project" value="UniProtKB-KW"/>
</dbReference>
<dbReference type="InterPro" id="IPR051609">
    <property type="entry name" value="NmrA/Isoflavone_reductase-like"/>
</dbReference>
<evidence type="ECO:0000256" key="3">
    <source>
        <dbReference type="ARBA" id="ARBA00023002"/>
    </source>
</evidence>
<organism evidence="5 6">
    <name type="scientific">Pleurostoma richardsiae</name>
    <dbReference type="NCBI Taxonomy" id="41990"/>
    <lineage>
        <taxon>Eukaryota</taxon>
        <taxon>Fungi</taxon>
        <taxon>Dikarya</taxon>
        <taxon>Ascomycota</taxon>
        <taxon>Pezizomycotina</taxon>
        <taxon>Sordariomycetes</taxon>
        <taxon>Sordariomycetidae</taxon>
        <taxon>Calosphaeriales</taxon>
        <taxon>Pleurostomataceae</taxon>
        <taxon>Pleurostoma</taxon>
    </lineage>
</organism>
<sequence>MAQKYAKDQPAGFTNHIERVAIVGAGGQIGRHMTAALLASGKHTITALTRPNSTSKLPAGLKVVPVDYTDEAALVAALAGQQFLIITLAFTAPPDTHSRIVRAAAAAGVPYVMPNVYTQDLVANEKFGAESLMGPVLKAHVDEIVSLGVSAPVVLVTGFWYEFSLAAGEPWYGIDVRARRAVLFDGGGAARVNTTTWPQCGRGVAALLALKELPEDEGDAAPALSRFANGFVYVSSFRVSQREMLDSVQRVTGTKDADWEITTESAAERYKKGVEDAQKGNQLGFARSLYARAFFPSGEGDYETHRGLHNEVLGLPKEDLDEATKVAVKMVEDNWSPLG</sequence>